<sequence length="50" mass="5731">MSNPWITCTRSKKFLILIMVEGRSVLQDDCGHAMWCYSSPCCCSIWLSTK</sequence>
<dbReference type="AlphaFoldDB" id="A0A2P2NJE0"/>
<evidence type="ECO:0000313" key="1">
    <source>
        <dbReference type="EMBL" id="MBX42544.1"/>
    </source>
</evidence>
<organism evidence="1">
    <name type="scientific">Rhizophora mucronata</name>
    <name type="common">Asiatic mangrove</name>
    <dbReference type="NCBI Taxonomy" id="61149"/>
    <lineage>
        <taxon>Eukaryota</taxon>
        <taxon>Viridiplantae</taxon>
        <taxon>Streptophyta</taxon>
        <taxon>Embryophyta</taxon>
        <taxon>Tracheophyta</taxon>
        <taxon>Spermatophyta</taxon>
        <taxon>Magnoliopsida</taxon>
        <taxon>eudicotyledons</taxon>
        <taxon>Gunneridae</taxon>
        <taxon>Pentapetalae</taxon>
        <taxon>rosids</taxon>
        <taxon>fabids</taxon>
        <taxon>Malpighiales</taxon>
        <taxon>Rhizophoraceae</taxon>
        <taxon>Rhizophora</taxon>
    </lineage>
</organism>
<dbReference type="EMBL" id="GGEC01062060">
    <property type="protein sequence ID" value="MBX42544.1"/>
    <property type="molecule type" value="Transcribed_RNA"/>
</dbReference>
<accession>A0A2P2NJE0</accession>
<reference evidence="1" key="1">
    <citation type="submission" date="2018-02" db="EMBL/GenBank/DDBJ databases">
        <title>Rhizophora mucronata_Transcriptome.</title>
        <authorList>
            <person name="Meera S.P."/>
            <person name="Sreeshan A."/>
            <person name="Augustine A."/>
        </authorList>
    </citation>
    <scope>NUCLEOTIDE SEQUENCE</scope>
    <source>
        <tissue evidence="1">Leaf</tissue>
    </source>
</reference>
<name>A0A2P2NJE0_RHIMU</name>
<proteinExistence type="predicted"/>
<protein>
    <submittedName>
        <fullName evidence="1">Uncharacterized protein</fullName>
    </submittedName>
</protein>